<protein>
    <submittedName>
        <fullName evidence="6">Transcriptional regulator, AcrR family</fullName>
    </submittedName>
</protein>
<dbReference type="Pfam" id="PF17932">
    <property type="entry name" value="TetR_C_24"/>
    <property type="match status" value="1"/>
</dbReference>
<keyword evidence="2" id="KW-0805">Transcription regulation</keyword>
<dbReference type="SUPFAM" id="SSF48498">
    <property type="entry name" value="Tetracyclin repressor-like, C-terminal domain"/>
    <property type="match status" value="1"/>
</dbReference>
<accession>A0A3B0RNQ0</accession>
<organism evidence="6">
    <name type="scientific">hydrothermal vent metagenome</name>
    <dbReference type="NCBI Taxonomy" id="652676"/>
    <lineage>
        <taxon>unclassified sequences</taxon>
        <taxon>metagenomes</taxon>
        <taxon>ecological metagenomes</taxon>
    </lineage>
</organism>
<dbReference type="PROSITE" id="PS50977">
    <property type="entry name" value="HTH_TETR_2"/>
    <property type="match status" value="1"/>
</dbReference>
<dbReference type="PRINTS" id="PR00455">
    <property type="entry name" value="HTHTETR"/>
</dbReference>
<feature type="domain" description="HTH tetR-type" evidence="5">
    <location>
        <begin position="5"/>
        <end position="65"/>
    </location>
</feature>
<dbReference type="Gene3D" id="1.10.10.60">
    <property type="entry name" value="Homeodomain-like"/>
    <property type="match status" value="1"/>
</dbReference>
<dbReference type="InterPro" id="IPR001647">
    <property type="entry name" value="HTH_TetR"/>
</dbReference>
<evidence type="ECO:0000256" key="2">
    <source>
        <dbReference type="ARBA" id="ARBA00023015"/>
    </source>
</evidence>
<name>A0A3B0RNQ0_9ZZZZ</name>
<gene>
    <name evidence="6" type="ORF">MNBD_ALPHA01-1959</name>
</gene>
<keyword evidence="1" id="KW-0678">Repressor</keyword>
<dbReference type="Gene3D" id="1.10.357.10">
    <property type="entry name" value="Tetracycline Repressor, domain 2"/>
    <property type="match status" value="1"/>
</dbReference>
<evidence type="ECO:0000313" key="6">
    <source>
        <dbReference type="EMBL" id="VAV93529.1"/>
    </source>
</evidence>
<evidence type="ECO:0000256" key="1">
    <source>
        <dbReference type="ARBA" id="ARBA00022491"/>
    </source>
</evidence>
<dbReference type="PANTHER" id="PTHR30055">
    <property type="entry name" value="HTH-TYPE TRANSCRIPTIONAL REGULATOR RUTR"/>
    <property type="match status" value="1"/>
</dbReference>
<dbReference type="GO" id="GO:0000976">
    <property type="term" value="F:transcription cis-regulatory region binding"/>
    <property type="evidence" value="ECO:0007669"/>
    <property type="project" value="TreeGrafter"/>
</dbReference>
<keyword evidence="3" id="KW-0238">DNA-binding</keyword>
<dbReference type="PANTHER" id="PTHR30055:SF175">
    <property type="entry name" value="HTH-TYPE TRANSCRIPTIONAL REPRESSOR KSTR2"/>
    <property type="match status" value="1"/>
</dbReference>
<dbReference type="InterPro" id="IPR036271">
    <property type="entry name" value="Tet_transcr_reg_TetR-rel_C_sf"/>
</dbReference>
<sequence>MAKKFKRRDLILKEASRLFTERGFSATTLEDIAEAVGIRRESLYYYYPGRYDLLYDIIAPQISHVMANFEAIIAQDTDFRQTIAQGIDNHLQHFNSSYLHMAMAIRKNSKGDVQLKFSTLRNLFKSYENIWRTLITRAQTAGQARDDIPPEMLVYSILGLCNSLSSWYRPDGPLSLDQIGRYYTDIILDGSGPA</sequence>
<dbReference type="InterPro" id="IPR050109">
    <property type="entry name" value="HTH-type_TetR-like_transc_reg"/>
</dbReference>
<dbReference type="GO" id="GO:0003700">
    <property type="term" value="F:DNA-binding transcription factor activity"/>
    <property type="evidence" value="ECO:0007669"/>
    <property type="project" value="TreeGrafter"/>
</dbReference>
<evidence type="ECO:0000256" key="3">
    <source>
        <dbReference type="ARBA" id="ARBA00023125"/>
    </source>
</evidence>
<evidence type="ECO:0000256" key="4">
    <source>
        <dbReference type="ARBA" id="ARBA00023163"/>
    </source>
</evidence>
<dbReference type="Pfam" id="PF00440">
    <property type="entry name" value="TetR_N"/>
    <property type="match status" value="1"/>
</dbReference>
<keyword evidence="4" id="KW-0804">Transcription</keyword>
<dbReference type="AlphaFoldDB" id="A0A3B0RNQ0"/>
<reference evidence="6" key="1">
    <citation type="submission" date="2018-06" db="EMBL/GenBank/DDBJ databases">
        <authorList>
            <person name="Zhirakovskaya E."/>
        </authorList>
    </citation>
    <scope>NUCLEOTIDE SEQUENCE</scope>
</reference>
<dbReference type="InterPro" id="IPR009057">
    <property type="entry name" value="Homeodomain-like_sf"/>
</dbReference>
<dbReference type="SUPFAM" id="SSF46689">
    <property type="entry name" value="Homeodomain-like"/>
    <property type="match status" value="1"/>
</dbReference>
<dbReference type="InterPro" id="IPR041490">
    <property type="entry name" value="KstR2_TetR_C"/>
</dbReference>
<dbReference type="EMBL" id="UOEJ01000048">
    <property type="protein sequence ID" value="VAV93529.1"/>
    <property type="molecule type" value="Genomic_DNA"/>
</dbReference>
<evidence type="ECO:0000259" key="5">
    <source>
        <dbReference type="PROSITE" id="PS50977"/>
    </source>
</evidence>
<proteinExistence type="predicted"/>